<keyword evidence="4 11" id="KW-0677">Repeat</keyword>
<dbReference type="OrthoDB" id="9779889at2"/>
<dbReference type="Pfam" id="PF00684">
    <property type="entry name" value="DnaJ_CXXCXGXG"/>
    <property type="match status" value="1"/>
</dbReference>
<keyword evidence="8 11" id="KW-0143">Chaperone</keyword>
<dbReference type="GO" id="GO:0042026">
    <property type="term" value="P:protein refolding"/>
    <property type="evidence" value="ECO:0007669"/>
    <property type="project" value="TreeGrafter"/>
</dbReference>
<evidence type="ECO:0000256" key="9">
    <source>
        <dbReference type="ARBA" id="ARBA00061004"/>
    </source>
</evidence>
<organism evidence="15 16">
    <name type="scientific">Clostridium grantii DSM 8605</name>
    <dbReference type="NCBI Taxonomy" id="1121316"/>
    <lineage>
        <taxon>Bacteria</taxon>
        <taxon>Bacillati</taxon>
        <taxon>Bacillota</taxon>
        <taxon>Clostridia</taxon>
        <taxon>Eubacteriales</taxon>
        <taxon>Clostridiaceae</taxon>
        <taxon>Clostridium</taxon>
    </lineage>
</organism>
<comment type="function">
    <text evidence="11">Participates actively in the response to hyperosmotic and heat shock by preventing the aggregation of stress-denatured proteins and by disaggregating proteins, also in an autonomous, DnaK-independent fashion. Unfolded proteins bind initially to DnaJ; upon interaction with the DnaJ-bound protein, DnaK hydrolyzes its bound ATP, resulting in the formation of a stable complex. GrpE releases ADP from DnaK; ATP binding to DnaK triggers the release of the substrate protein, thus completing the reaction cycle. Several rounds of ATP-dependent interactions between DnaJ, DnaK and GrpE are required for fully efficient folding. Also involved, together with DnaK and GrpE, in the DNA replication of plasmids through activation of initiation proteins.</text>
</comment>
<feature type="zinc finger region" description="CR-type" evidence="12">
    <location>
        <begin position="133"/>
        <end position="215"/>
    </location>
</feature>
<dbReference type="InterPro" id="IPR008971">
    <property type="entry name" value="HSP40/DnaJ_pept-bd"/>
</dbReference>
<proteinExistence type="inferred from homology"/>
<feature type="repeat" description="CXXCXGXG motif" evidence="11">
    <location>
        <begin position="189"/>
        <end position="196"/>
    </location>
</feature>
<protein>
    <recommendedName>
        <fullName evidence="10 11">Chaperone protein DnaJ</fullName>
    </recommendedName>
</protein>
<dbReference type="PROSITE" id="PS51188">
    <property type="entry name" value="ZF_CR"/>
    <property type="match status" value="1"/>
</dbReference>
<dbReference type="CDD" id="cd06257">
    <property type="entry name" value="DnaJ"/>
    <property type="match status" value="1"/>
</dbReference>
<dbReference type="Gene3D" id="2.10.230.10">
    <property type="entry name" value="Heat shock protein DnaJ, cysteine-rich domain"/>
    <property type="match status" value="1"/>
</dbReference>
<dbReference type="SUPFAM" id="SSF49493">
    <property type="entry name" value="HSP40/DnaJ peptide-binding domain"/>
    <property type="match status" value="2"/>
</dbReference>
<dbReference type="Gene3D" id="2.60.260.20">
    <property type="entry name" value="Urease metallochaperone UreE, N-terminal domain"/>
    <property type="match status" value="2"/>
</dbReference>
<comment type="subcellular location">
    <subcellularLocation>
        <location evidence="11">Cytoplasm</location>
    </subcellularLocation>
</comment>
<dbReference type="FunFam" id="2.10.230.10:FF:000002">
    <property type="entry name" value="Molecular chaperone DnaJ"/>
    <property type="match status" value="1"/>
</dbReference>
<evidence type="ECO:0000313" key="16">
    <source>
        <dbReference type="Proteomes" id="UP000184447"/>
    </source>
</evidence>
<evidence type="ECO:0000256" key="7">
    <source>
        <dbReference type="ARBA" id="ARBA00023016"/>
    </source>
</evidence>
<comment type="similarity">
    <text evidence="9 11">Belongs to the DnaJ family.</text>
</comment>
<dbReference type="GO" id="GO:0051082">
    <property type="term" value="F:unfolded protein binding"/>
    <property type="evidence" value="ECO:0007669"/>
    <property type="project" value="UniProtKB-UniRule"/>
</dbReference>
<dbReference type="PROSITE" id="PS00636">
    <property type="entry name" value="DNAJ_1"/>
    <property type="match status" value="1"/>
</dbReference>
<feature type="binding site" evidence="11">
    <location>
        <position position="206"/>
    </location>
    <ligand>
        <name>Zn(2+)</name>
        <dbReference type="ChEBI" id="CHEBI:29105"/>
        <label>1</label>
    </ligand>
</feature>
<evidence type="ECO:0000256" key="5">
    <source>
        <dbReference type="ARBA" id="ARBA00022771"/>
    </source>
</evidence>
<dbReference type="InterPro" id="IPR012724">
    <property type="entry name" value="DnaJ"/>
</dbReference>
<dbReference type="InterPro" id="IPR018253">
    <property type="entry name" value="DnaJ_domain_CS"/>
</dbReference>
<dbReference type="FunFam" id="2.60.260.20:FF:000005">
    <property type="entry name" value="Chaperone protein dnaJ 1, mitochondrial"/>
    <property type="match status" value="1"/>
</dbReference>
<accession>A0A1M5XKV7</accession>
<feature type="binding site" evidence="11">
    <location>
        <position position="192"/>
    </location>
    <ligand>
        <name>Zn(2+)</name>
        <dbReference type="ChEBI" id="CHEBI:29105"/>
        <label>2</label>
    </ligand>
</feature>
<evidence type="ECO:0000256" key="6">
    <source>
        <dbReference type="ARBA" id="ARBA00022833"/>
    </source>
</evidence>
<evidence type="ECO:0000259" key="14">
    <source>
        <dbReference type="PROSITE" id="PS51188"/>
    </source>
</evidence>
<evidence type="ECO:0000313" key="15">
    <source>
        <dbReference type="EMBL" id="SHI00369.1"/>
    </source>
</evidence>
<comment type="domain">
    <text evidence="11">The J domain is necessary and sufficient to stimulate DnaK ATPase activity. Zinc center 1 plays an important role in the autonomous, DnaK-independent chaperone activity of DnaJ. Zinc center 2 is essential for interaction with DnaK and for DnaJ activity.</text>
</comment>
<dbReference type="AlphaFoldDB" id="A0A1M5XKV7"/>
<feature type="binding site" evidence="11">
    <location>
        <position position="146"/>
    </location>
    <ligand>
        <name>Zn(2+)</name>
        <dbReference type="ChEBI" id="CHEBI:29105"/>
        <label>1</label>
    </ligand>
</feature>
<feature type="repeat" description="CXXCXGXG motif" evidence="11">
    <location>
        <begin position="203"/>
        <end position="210"/>
    </location>
</feature>
<dbReference type="STRING" id="1121316.SAMN02745207_03743"/>
<feature type="repeat" description="CXXCXGXG motif" evidence="11">
    <location>
        <begin position="146"/>
        <end position="153"/>
    </location>
</feature>
<dbReference type="Proteomes" id="UP000184447">
    <property type="component" value="Unassembled WGS sequence"/>
</dbReference>
<name>A0A1M5XKV7_9CLOT</name>
<gene>
    <name evidence="11" type="primary">dnaJ</name>
    <name evidence="15" type="ORF">SAMN02745207_03743</name>
</gene>
<keyword evidence="7 11" id="KW-0346">Stress response</keyword>
<dbReference type="NCBIfam" id="NF008035">
    <property type="entry name" value="PRK10767.1"/>
    <property type="match status" value="1"/>
</dbReference>
<keyword evidence="6 11" id="KW-0862">Zinc</keyword>
<keyword evidence="2 11" id="KW-0235">DNA replication</keyword>
<keyword evidence="16" id="KW-1185">Reference proteome</keyword>
<dbReference type="Pfam" id="PF00226">
    <property type="entry name" value="DnaJ"/>
    <property type="match status" value="1"/>
</dbReference>
<comment type="subunit">
    <text evidence="11">Homodimer.</text>
</comment>
<evidence type="ECO:0000256" key="10">
    <source>
        <dbReference type="ARBA" id="ARBA00067609"/>
    </source>
</evidence>
<feature type="binding site" evidence="11">
    <location>
        <position position="149"/>
    </location>
    <ligand>
        <name>Zn(2+)</name>
        <dbReference type="ChEBI" id="CHEBI:29105"/>
        <label>1</label>
    </ligand>
</feature>
<feature type="binding site" evidence="11">
    <location>
        <position position="163"/>
    </location>
    <ligand>
        <name>Zn(2+)</name>
        <dbReference type="ChEBI" id="CHEBI:29105"/>
        <label>2</label>
    </ligand>
</feature>
<reference evidence="15 16" key="1">
    <citation type="submission" date="2016-11" db="EMBL/GenBank/DDBJ databases">
        <authorList>
            <person name="Jaros S."/>
            <person name="Januszkiewicz K."/>
            <person name="Wedrychowicz H."/>
        </authorList>
    </citation>
    <scope>NUCLEOTIDE SEQUENCE [LARGE SCALE GENOMIC DNA]</scope>
    <source>
        <strain evidence="15 16">DSM 8605</strain>
    </source>
</reference>
<dbReference type="EMBL" id="FQXM01000031">
    <property type="protein sequence ID" value="SHI00369.1"/>
    <property type="molecule type" value="Genomic_DNA"/>
</dbReference>
<dbReference type="GO" id="GO:0006260">
    <property type="term" value="P:DNA replication"/>
    <property type="evidence" value="ECO:0007669"/>
    <property type="project" value="UniProtKB-KW"/>
</dbReference>
<dbReference type="InterPro" id="IPR036410">
    <property type="entry name" value="HSP_DnaJ_Cys-rich_dom_sf"/>
</dbReference>
<dbReference type="NCBIfam" id="NF010890">
    <property type="entry name" value="PRK14297.1"/>
    <property type="match status" value="1"/>
</dbReference>
<evidence type="ECO:0000256" key="2">
    <source>
        <dbReference type="ARBA" id="ARBA00022705"/>
    </source>
</evidence>
<comment type="cofactor">
    <cofactor evidence="11">
        <name>Zn(2+)</name>
        <dbReference type="ChEBI" id="CHEBI:29105"/>
    </cofactor>
    <text evidence="11">Binds 2 Zn(2+) ions per monomer.</text>
</comment>
<dbReference type="InterPro" id="IPR036869">
    <property type="entry name" value="J_dom_sf"/>
</dbReference>
<dbReference type="PANTHER" id="PTHR43096">
    <property type="entry name" value="DNAJ HOMOLOG 1, MITOCHONDRIAL-RELATED"/>
    <property type="match status" value="1"/>
</dbReference>
<dbReference type="PROSITE" id="PS50076">
    <property type="entry name" value="DNAJ_2"/>
    <property type="match status" value="1"/>
</dbReference>
<feature type="binding site" evidence="11">
    <location>
        <position position="166"/>
    </location>
    <ligand>
        <name>Zn(2+)</name>
        <dbReference type="ChEBI" id="CHEBI:29105"/>
        <label>2</label>
    </ligand>
</feature>
<dbReference type="InterPro" id="IPR001305">
    <property type="entry name" value="HSP_DnaJ_Cys-rich_dom"/>
</dbReference>
<dbReference type="InterPro" id="IPR002939">
    <property type="entry name" value="DnaJ_C"/>
</dbReference>
<dbReference type="Pfam" id="PF01556">
    <property type="entry name" value="DnaJ_C"/>
    <property type="match status" value="1"/>
</dbReference>
<dbReference type="GO" id="GO:0005524">
    <property type="term" value="F:ATP binding"/>
    <property type="evidence" value="ECO:0007669"/>
    <property type="project" value="InterPro"/>
</dbReference>
<dbReference type="FunFam" id="1.10.287.110:FF:000031">
    <property type="entry name" value="Molecular chaperone DnaJ"/>
    <property type="match status" value="1"/>
</dbReference>
<evidence type="ECO:0000256" key="3">
    <source>
        <dbReference type="ARBA" id="ARBA00022723"/>
    </source>
</evidence>
<dbReference type="HAMAP" id="MF_01152">
    <property type="entry name" value="DnaJ"/>
    <property type="match status" value="1"/>
</dbReference>
<dbReference type="GO" id="GO:0005737">
    <property type="term" value="C:cytoplasm"/>
    <property type="evidence" value="ECO:0007669"/>
    <property type="project" value="UniProtKB-SubCell"/>
</dbReference>
<feature type="domain" description="CR-type" evidence="14">
    <location>
        <begin position="133"/>
        <end position="215"/>
    </location>
</feature>
<keyword evidence="3 11" id="KW-0479">Metal-binding</keyword>
<evidence type="ECO:0000256" key="11">
    <source>
        <dbReference type="HAMAP-Rule" id="MF_01152"/>
    </source>
</evidence>
<dbReference type="SUPFAM" id="SSF46565">
    <property type="entry name" value="Chaperone J-domain"/>
    <property type="match status" value="1"/>
</dbReference>
<dbReference type="Gene3D" id="1.10.287.110">
    <property type="entry name" value="DnaJ domain"/>
    <property type="match status" value="1"/>
</dbReference>
<evidence type="ECO:0000256" key="12">
    <source>
        <dbReference type="PROSITE-ProRule" id="PRU00546"/>
    </source>
</evidence>
<dbReference type="NCBIfam" id="TIGR02349">
    <property type="entry name" value="DnaJ_bact"/>
    <property type="match status" value="1"/>
</dbReference>
<feature type="binding site" evidence="11">
    <location>
        <position position="203"/>
    </location>
    <ligand>
        <name>Zn(2+)</name>
        <dbReference type="ChEBI" id="CHEBI:29105"/>
        <label>1</label>
    </ligand>
</feature>
<evidence type="ECO:0000259" key="13">
    <source>
        <dbReference type="PROSITE" id="PS50076"/>
    </source>
</evidence>
<dbReference type="PANTHER" id="PTHR43096:SF48">
    <property type="entry name" value="CHAPERONE PROTEIN DNAJ"/>
    <property type="match status" value="1"/>
</dbReference>
<dbReference type="InterPro" id="IPR001623">
    <property type="entry name" value="DnaJ_domain"/>
</dbReference>
<feature type="binding site" evidence="11">
    <location>
        <position position="189"/>
    </location>
    <ligand>
        <name>Zn(2+)</name>
        <dbReference type="ChEBI" id="CHEBI:29105"/>
        <label>2</label>
    </ligand>
</feature>
<dbReference type="SMART" id="SM00271">
    <property type="entry name" value="DnaJ"/>
    <property type="match status" value="1"/>
</dbReference>
<feature type="domain" description="J" evidence="13">
    <location>
        <begin position="5"/>
        <end position="70"/>
    </location>
</feature>
<dbReference type="GO" id="GO:0009408">
    <property type="term" value="P:response to heat"/>
    <property type="evidence" value="ECO:0007669"/>
    <property type="project" value="InterPro"/>
</dbReference>
<dbReference type="SUPFAM" id="SSF57938">
    <property type="entry name" value="DnaJ/Hsp40 cysteine-rich domain"/>
    <property type="match status" value="1"/>
</dbReference>
<feature type="repeat" description="CXXCXGXG motif" evidence="11">
    <location>
        <begin position="163"/>
        <end position="170"/>
    </location>
</feature>
<evidence type="ECO:0000256" key="1">
    <source>
        <dbReference type="ARBA" id="ARBA00022490"/>
    </source>
</evidence>
<dbReference type="GO" id="GO:0031072">
    <property type="term" value="F:heat shock protein binding"/>
    <property type="evidence" value="ECO:0007669"/>
    <property type="project" value="InterPro"/>
</dbReference>
<dbReference type="RefSeq" id="WP_073340568.1">
    <property type="nucleotide sequence ID" value="NZ_FQXM01000031.1"/>
</dbReference>
<dbReference type="GO" id="GO:0008270">
    <property type="term" value="F:zinc ion binding"/>
    <property type="evidence" value="ECO:0007669"/>
    <property type="project" value="UniProtKB-UniRule"/>
</dbReference>
<keyword evidence="5 11" id="KW-0863">Zinc-finger</keyword>
<sequence>MANKDYYEVLGVSRDASADDIKKAYRKLAMKYHPDKNTGNKEAEEKFKDINEAYQILSDEEKKEQFDRYGTTDPNGGGFGGGGFSGMGGFEDIFDSFFGGGFGGSSRSRRNAPQRGADLEYTVNLTFNEAVFGVEKEVNIAKNETCETCDGSGAKKGTSPKTCDKCGGTGQIKYQRSTPLGNFVSTATCDKCGGEGKIIEEKCTTCHGKGTVRKNKKISINIPAGVDTGNVLPLRNQGEPGANGGPNGDLYINIRVAEHEKFKRKGFDLHIEEHISFGKSVLGTELKVVTIDGDVKYKIPEGTQSGTIFRLKGKGVQRVNGRGRGDQYVKVIVDIPKNLNDKQKQALFNYMEASGEKIDDDHKESFMEKVKKTFK</sequence>
<dbReference type="PRINTS" id="PR00625">
    <property type="entry name" value="JDOMAIN"/>
</dbReference>
<evidence type="ECO:0000256" key="4">
    <source>
        <dbReference type="ARBA" id="ARBA00022737"/>
    </source>
</evidence>
<dbReference type="CDD" id="cd10747">
    <property type="entry name" value="DnaJ_C"/>
    <property type="match status" value="1"/>
</dbReference>
<keyword evidence="1 11" id="KW-0963">Cytoplasm</keyword>
<evidence type="ECO:0000256" key="8">
    <source>
        <dbReference type="ARBA" id="ARBA00023186"/>
    </source>
</evidence>
<dbReference type="CDD" id="cd10719">
    <property type="entry name" value="DnaJ_zf"/>
    <property type="match status" value="1"/>
</dbReference>